<feature type="transmembrane region" description="Helical" evidence="1">
    <location>
        <begin position="422"/>
        <end position="442"/>
    </location>
</feature>
<dbReference type="Pfam" id="PF19814">
    <property type="entry name" value="DUF6297"/>
    <property type="match status" value="1"/>
</dbReference>
<feature type="transmembrane region" description="Helical" evidence="1">
    <location>
        <begin position="38"/>
        <end position="62"/>
    </location>
</feature>
<dbReference type="InterPro" id="IPR046264">
    <property type="entry name" value="DUF6297"/>
</dbReference>
<feature type="transmembrane region" description="Helical" evidence="1">
    <location>
        <begin position="141"/>
        <end position="161"/>
    </location>
</feature>
<keyword evidence="1" id="KW-0472">Membrane</keyword>
<feature type="transmembrane region" description="Helical" evidence="1">
    <location>
        <begin position="349"/>
        <end position="368"/>
    </location>
</feature>
<name>A0ABY5YPB6_9MICC</name>
<sequence length="516" mass="52556">MARTEASADPLPTEFNPARYTRVASRDIRRGSVRVRDVLLDAYATLLGVGTILALAGGLVLAMRNEVAKALGAGTGGRRTVVTAEWTALPDGAAATVLLFAALAAVMAGARKLGPVAVASAEGYWWLSLPVERRPFLAGGLLRRVGLVWAAGAVLYLPVGFITDLAATVEGQFLGAAVFGLAAVCALLLAALRQSAGNGFPAGASGAVGGLVLLALLSFLPRRAAAGELEPAAAALAAVVGLGVLVFTRMGAIPGRELIRGGGVSGHAGAALYLMDTNELGRAFAGTPGRTSSRARRWYAKGARTPFGALLRADATAFLRTPGIWGRPVLLLLLCVAVLLTAGQQPAPLQLVIILLTVCAVVPAPGALARQTAITPGLDALLPLFPALVRLSRTVLPAAVLALWSAVFCAVLVLLGTGTPALIGLGALAGIGFGAAAVRGAYRPLPDWSAPPVETVFGPVPTAQTGSLAQGLDTILLAAVPLLLGLFLGYVPVVLLLAQAGFSAVCVLLVMYSRPK</sequence>
<evidence type="ECO:0000256" key="1">
    <source>
        <dbReference type="SAM" id="Phobius"/>
    </source>
</evidence>
<feature type="transmembrane region" description="Helical" evidence="1">
    <location>
        <begin position="173"/>
        <end position="192"/>
    </location>
</feature>
<feature type="transmembrane region" description="Helical" evidence="1">
    <location>
        <begin position="232"/>
        <end position="252"/>
    </location>
</feature>
<feature type="transmembrane region" description="Helical" evidence="1">
    <location>
        <begin position="199"/>
        <end position="220"/>
    </location>
</feature>
<keyword evidence="1" id="KW-1133">Transmembrane helix</keyword>
<gene>
    <name evidence="2" type="ORF">N2K95_15005</name>
</gene>
<dbReference type="RefSeq" id="WP_260652194.1">
    <property type="nucleotide sequence ID" value="NZ_CP104275.1"/>
</dbReference>
<proteinExistence type="predicted"/>
<accession>A0ABY5YPB6</accession>
<dbReference type="Proteomes" id="UP001059859">
    <property type="component" value="Chromosome"/>
</dbReference>
<keyword evidence="3" id="KW-1185">Reference proteome</keyword>
<evidence type="ECO:0000313" key="2">
    <source>
        <dbReference type="EMBL" id="UWX96921.1"/>
    </source>
</evidence>
<evidence type="ECO:0000313" key="3">
    <source>
        <dbReference type="Proteomes" id="UP001059859"/>
    </source>
</evidence>
<feature type="transmembrane region" description="Helical" evidence="1">
    <location>
        <begin position="395"/>
        <end position="415"/>
    </location>
</feature>
<feature type="transmembrane region" description="Helical" evidence="1">
    <location>
        <begin position="92"/>
        <end position="110"/>
    </location>
</feature>
<reference evidence="2" key="1">
    <citation type="submission" date="2022-09" db="EMBL/GenBank/DDBJ databases">
        <title>Novel species in genus Arthrobacter.</title>
        <authorList>
            <person name="Liu Y."/>
        </authorList>
    </citation>
    <scope>NUCLEOTIDE SEQUENCE</scope>
    <source>
        <strain evidence="2">Zg-Y815</strain>
    </source>
</reference>
<keyword evidence="1" id="KW-0812">Transmembrane</keyword>
<protein>
    <submittedName>
        <fullName evidence="2">DUF6297 family protein</fullName>
    </submittedName>
</protein>
<dbReference type="EMBL" id="CP104275">
    <property type="protein sequence ID" value="UWX96921.1"/>
    <property type="molecule type" value="Genomic_DNA"/>
</dbReference>
<feature type="transmembrane region" description="Helical" evidence="1">
    <location>
        <begin position="324"/>
        <end position="343"/>
    </location>
</feature>
<organism evidence="2 3">
    <name type="scientific">Arthrobacter zhaoxinii</name>
    <dbReference type="NCBI Taxonomy" id="2964616"/>
    <lineage>
        <taxon>Bacteria</taxon>
        <taxon>Bacillati</taxon>
        <taxon>Actinomycetota</taxon>
        <taxon>Actinomycetes</taxon>
        <taxon>Micrococcales</taxon>
        <taxon>Micrococcaceae</taxon>
        <taxon>Arthrobacter</taxon>
    </lineage>
</organism>